<dbReference type="InterPro" id="IPR011701">
    <property type="entry name" value="MFS"/>
</dbReference>
<sequence>MADSNVMKANKRYFLGQRHIVTFFGFLNCFLINTNRLVLGVSVVTMVKHRQTNETSKWNKSEISCPTSAAPSKPVNVPNGITTPAIFKMLSNWIPRAERGTLNSLAVCGFWAGIAIGGLVTGWICDIPGLGWPAAFYIWGAFGFSLCTTGILLAGCDAFINVLCFALSLFFKGFGLAGIMISGVDMAPAFAGSVMGVATNVASTASFIVPVVTGLLTTHETLSEWQNVFWLNLVIRQ</sequence>
<organism evidence="6 7">
    <name type="scientific">Larinioides sclopetarius</name>
    <dbReference type="NCBI Taxonomy" id="280406"/>
    <lineage>
        <taxon>Eukaryota</taxon>
        <taxon>Metazoa</taxon>
        <taxon>Ecdysozoa</taxon>
        <taxon>Arthropoda</taxon>
        <taxon>Chelicerata</taxon>
        <taxon>Arachnida</taxon>
        <taxon>Araneae</taxon>
        <taxon>Araneomorphae</taxon>
        <taxon>Entelegynae</taxon>
        <taxon>Araneoidea</taxon>
        <taxon>Araneidae</taxon>
        <taxon>Larinioides</taxon>
    </lineage>
</organism>
<feature type="transmembrane region" description="Helical" evidence="5">
    <location>
        <begin position="190"/>
        <end position="216"/>
    </location>
</feature>
<keyword evidence="2 5" id="KW-0812">Transmembrane</keyword>
<evidence type="ECO:0000256" key="3">
    <source>
        <dbReference type="ARBA" id="ARBA00022989"/>
    </source>
</evidence>
<reference evidence="6 7" key="1">
    <citation type="submission" date="2024-04" db="EMBL/GenBank/DDBJ databases">
        <authorList>
            <person name="Rising A."/>
            <person name="Reimegard J."/>
            <person name="Sonavane S."/>
            <person name="Akerstrom W."/>
            <person name="Nylinder S."/>
            <person name="Hedman E."/>
            <person name="Kallberg Y."/>
        </authorList>
    </citation>
    <scope>NUCLEOTIDE SEQUENCE [LARGE SCALE GENOMIC DNA]</scope>
</reference>
<keyword evidence="7" id="KW-1185">Reference proteome</keyword>
<evidence type="ECO:0000313" key="7">
    <source>
        <dbReference type="Proteomes" id="UP001497382"/>
    </source>
</evidence>
<dbReference type="GO" id="GO:0016020">
    <property type="term" value="C:membrane"/>
    <property type="evidence" value="ECO:0007669"/>
    <property type="project" value="UniProtKB-SubCell"/>
</dbReference>
<comment type="caution">
    <text evidence="6">The sequence shown here is derived from an EMBL/GenBank/DDBJ whole genome shotgun (WGS) entry which is preliminary data.</text>
</comment>
<dbReference type="GO" id="GO:0006820">
    <property type="term" value="P:monoatomic anion transport"/>
    <property type="evidence" value="ECO:0007669"/>
    <property type="project" value="TreeGrafter"/>
</dbReference>
<feature type="transmembrane region" description="Helical" evidence="5">
    <location>
        <begin position="102"/>
        <end position="124"/>
    </location>
</feature>
<dbReference type="Gene3D" id="1.20.1250.20">
    <property type="entry name" value="MFS general substrate transporter like domains"/>
    <property type="match status" value="1"/>
</dbReference>
<dbReference type="PANTHER" id="PTHR11662:SF399">
    <property type="entry name" value="FI19708P1-RELATED"/>
    <property type="match status" value="1"/>
</dbReference>
<feature type="transmembrane region" description="Helical" evidence="5">
    <location>
        <begin position="20"/>
        <end position="47"/>
    </location>
</feature>
<gene>
    <name evidence="6" type="ORF">LARSCL_LOCUS5415</name>
</gene>
<protein>
    <submittedName>
        <fullName evidence="6">Uncharacterized protein</fullName>
    </submittedName>
</protein>
<dbReference type="Proteomes" id="UP001497382">
    <property type="component" value="Unassembled WGS sequence"/>
</dbReference>
<dbReference type="PANTHER" id="PTHR11662">
    <property type="entry name" value="SOLUTE CARRIER FAMILY 17"/>
    <property type="match status" value="1"/>
</dbReference>
<feature type="transmembrane region" description="Helical" evidence="5">
    <location>
        <begin position="136"/>
        <end position="155"/>
    </location>
</feature>
<feature type="transmembrane region" description="Helical" evidence="5">
    <location>
        <begin position="162"/>
        <end position="184"/>
    </location>
</feature>
<accession>A0AAV1ZFX3</accession>
<dbReference type="InterPro" id="IPR036259">
    <property type="entry name" value="MFS_trans_sf"/>
</dbReference>
<evidence type="ECO:0000313" key="6">
    <source>
        <dbReference type="EMBL" id="CAL1270646.1"/>
    </source>
</evidence>
<dbReference type="Pfam" id="PF07690">
    <property type="entry name" value="MFS_1"/>
    <property type="match status" value="1"/>
</dbReference>
<evidence type="ECO:0000256" key="4">
    <source>
        <dbReference type="ARBA" id="ARBA00023136"/>
    </source>
</evidence>
<evidence type="ECO:0000256" key="2">
    <source>
        <dbReference type="ARBA" id="ARBA00022692"/>
    </source>
</evidence>
<evidence type="ECO:0000256" key="1">
    <source>
        <dbReference type="ARBA" id="ARBA00004141"/>
    </source>
</evidence>
<dbReference type="AlphaFoldDB" id="A0AAV1ZFX3"/>
<name>A0AAV1ZFX3_9ARAC</name>
<dbReference type="GO" id="GO:0022857">
    <property type="term" value="F:transmembrane transporter activity"/>
    <property type="evidence" value="ECO:0007669"/>
    <property type="project" value="InterPro"/>
</dbReference>
<dbReference type="InterPro" id="IPR050382">
    <property type="entry name" value="MFS_Na/Anion_cotransporter"/>
</dbReference>
<keyword evidence="3 5" id="KW-1133">Transmembrane helix</keyword>
<comment type="subcellular location">
    <subcellularLocation>
        <location evidence="1">Membrane</location>
        <topology evidence="1">Multi-pass membrane protein</topology>
    </subcellularLocation>
</comment>
<dbReference type="SUPFAM" id="SSF103473">
    <property type="entry name" value="MFS general substrate transporter"/>
    <property type="match status" value="2"/>
</dbReference>
<dbReference type="EMBL" id="CAXIEN010000050">
    <property type="protein sequence ID" value="CAL1270646.1"/>
    <property type="molecule type" value="Genomic_DNA"/>
</dbReference>
<keyword evidence="4 5" id="KW-0472">Membrane</keyword>
<proteinExistence type="predicted"/>
<evidence type="ECO:0000256" key="5">
    <source>
        <dbReference type="SAM" id="Phobius"/>
    </source>
</evidence>